<dbReference type="CDD" id="cd13925">
    <property type="entry name" value="RPF"/>
    <property type="match status" value="1"/>
</dbReference>
<dbReference type="EMBL" id="CP003876">
    <property type="protein sequence ID" value="AFU02782.1"/>
    <property type="molecule type" value="Genomic_DNA"/>
</dbReference>
<dbReference type="InterPro" id="IPR023346">
    <property type="entry name" value="Lysozyme-like_dom_sf"/>
</dbReference>
<dbReference type="SUPFAM" id="SSF53955">
    <property type="entry name" value="Lysozyme-like"/>
    <property type="match status" value="1"/>
</dbReference>
<accession>K0EZ75</accession>
<dbReference type="HOGENOM" id="CLU_045108_1_0_11"/>
<reference evidence="5 6" key="1">
    <citation type="journal article" date="2012" name="J. Bacteriol.">
        <title>Complete genome sequence of Nocardia brasiliensis HUJEG-1.</title>
        <authorList>
            <person name="Vera-Cabrera L."/>
            <person name="Ortiz-Lopez R."/>
            <person name="Elizondo-Gonzalez R."/>
            <person name="Perez-Maya A.A."/>
            <person name="Ocampo-Candiani J."/>
        </authorList>
    </citation>
    <scope>NUCLEOTIDE SEQUENCE [LARGE SCALE GENOMIC DNA]</scope>
    <source>
        <strain evidence="6">ATCC 700358</strain>
    </source>
</reference>
<dbReference type="Gene3D" id="1.10.530.10">
    <property type="match status" value="1"/>
</dbReference>
<dbReference type="Proteomes" id="UP000006304">
    <property type="component" value="Chromosome"/>
</dbReference>
<dbReference type="GO" id="GO:0016787">
    <property type="term" value="F:hydrolase activity"/>
    <property type="evidence" value="ECO:0007669"/>
    <property type="project" value="UniProtKB-KW"/>
</dbReference>
<evidence type="ECO:0000313" key="6">
    <source>
        <dbReference type="Proteomes" id="UP000006304"/>
    </source>
</evidence>
<feature type="domain" description="Resuscitation-promoting factor core lysozyme-like" evidence="4">
    <location>
        <begin position="41"/>
        <end position="117"/>
    </location>
</feature>
<keyword evidence="6" id="KW-1185">Reference proteome</keyword>
<dbReference type="STRING" id="1133849.O3I_024135"/>
<dbReference type="InterPro" id="IPR010618">
    <property type="entry name" value="RPF"/>
</dbReference>
<evidence type="ECO:0000259" key="4">
    <source>
        <dbReference type="Pfam" id="PF06737"/>
    </source>
</evidence>
<dbReference type="Pfam" id="PF06737">
    <property type="entry name" value="Transglycosylas"/>
    <property type="match status" value="1"/>
</dbReference>
<feature type="region of interest" description="Disordered" evidence="3">
    <location>
        <begin position="126"/>
        <end position="158"/>
    </location>
</feature>
<evidence type="ECO:0000256" key="2">
    <source>
        <dbReference type="ARBA" id="ARBA00022801"/>
    </source>
</evidence>
<evidence type="ECO:0000256" key="3">
    <source>
        <dbReference type="SAM" id="MobiDB-lite"/>
    </source>
</evidence>
<protein>
    <submittedName>
        <fullName evidence="5">Resuscitation-promoting factor</fullName>
    </submittedName>
</protein>
<name>K0EZ75_NOCB7</name>
<feature type="compositionally biased region" description="Polar residues" evidence="3">
    <location>
        <begin position="146"/>
        <end position="157"/>
    </location>
</feature>
<evidence type="ECO:0000256" key="1">
    <source>
        <dbReference type="ARBA" id="ARBA00010830"/>
    </source>
</evidence>
<dbReference type="AlphaFoldDB" id="K0EZ75"/>
<organism evidence="5 6">
    <name type="scientific">Nocardia brasiliensis (strain ATCC 700358 / HUJEG-1)</name>
    <dbReference type="NCBI Taxonomy" id="1133849"/>
    <lineage>
        <taxon>Bacteria</taxon>
        <taxon>Bacillati</taxon>
        <taxon>Actinomycetota</taxon>
        <taxon>Actinomycetes</taxon>
        <taxon>Mycobacteriales</taxon>
        <taxon>Nocardiaceae</taxon>
        <taxon>Nocardia</taxon>
    </lineage>
</organism>
<proteinExistence type="inferred from homology"/>
<comment type="similarity">
    <text evidence="1">Belongs to the transglycosylase family. Rpf subfamily.</text>
</comment>
<keyword evidence="2" id="KW-0378">Hydrolase</keyword>
<sequence>MLIMSGRHRKKISDHRALARIAIIGSVLGSGGAAFAGNAVAATQQDWNDLAECESGGNWATNTGNGYYGGLQIAPGTWAAYGGHQYGASADKATPEQQIEVAERILAAQTWGAWPACSASLGLQSKVGEQDGPQDWPSEQEGSKVPSMTDSENSTQPDDAHAIVDRIHRTLAEAQSLGITVPQPVLEALNAITLT</sequence>
<dbReference type="KEGG" id="nbr:O3I_024135"/>
<gene>
    <name evidence="5" type="ORF">O3I_024135</name>
</gene>
<dbReference type="eggNOG" id="COG1652">
    <property type="taxonomic scope" value="Bacteria"/>
</dbReference>
<evidence type="ECO:0000313" key="5">
    <source>
        <dbReference type="EMBL" id="AFU02782.1"/>
    </source>
</evidence>